<dbReference type="InterPro" id="IPR058842">
    <property type="entry name" value="DCST1_C"/>
</dbReference>
<keyword evidence="2 5" id="KW-0812">Transmembrane</keyword>
<keyword evidence="9" id="KW-1185">Reference proteome</keyword>
<sequence length="212" mass="23883">MPAALLPSILSEAIAPSRHSINGFHRIALQVFGTGAVSNLVRKIFRDFDVEEKLERIASNAHCLPNPVRTSRWFVLQLYLVYLSLITLVFAQLFAARMRRAVCAYFFRKLDIGWFEFVRKMAPRIYRLLQLVGLAQSRCCLVCGDPEDPASYVCPTDVCQCIYCFPCWTEIGVSTLRTHFTYHGPTTVMGTHLAAEIMSSCFRTAGSENTCA</sequence>
<evidence type="ECO:0000256" key="2">
    <source>
        <dbReference type="ARBA" id="ARBA00022692"/>
    </source>
</evidence>
<dbReference type="PANTHER" id="PTHR21041:SF17">
    <property type="entry name" value="E3 UBIQUITIN-PROTEIN LIGASE DCST1"/>
    <property type="match status" value="1"/>
</dbReference>
<proteinExistence type="predicted"/>
<dbReference type="OrthoDB" id="6514499at2759"/>
<name>A0A9J6GK33_HAELO</name>
<dbReference type="GO" id="GO:0016020">
    <property type="term" value="C:membrane"/>
    <property type="evidence" value="ECO:0007669"/>
    <property type="project" value="UniProtKB-SubCell"/>
</dbReference>
<accession>A0A9J6GK33</accession>
<keyword evidence="4 5" id="KW-0472">Membrane</keyword>
<dbReference type="PANTHER" id="PTHR21041">
    <property type="entry name" value="DENDRITIC CELL-SPECIFIC TRANSMEMBRANE PROTEIN"/>
    <property type="match status" value="1"/>
</dbReference>
<dbReference type="InterPro" id="IPR012858">
    <property type="entry name" value="DC_STAMP-like"/>
</dbReference>
<protein>
    <recommendedName>
        <fullName evidence="10">Dendritic cell-specific transmembrane protein-like domain-containing protein</fullName>
    </recommendedName>
</protein>
<evidence type="ECO:0000256" key="4">
    <source>
        <dbReference type="ARBA" id="ARBA00023136"/>
    </source>
</evidence>
<evidence type="ECO:0000313" key="8">
    <source>
        <dbReference type="EMBL" id="KAH9375667.1"/>
    </source>
</evidence>
<dbReference type="Proteomes" id="UP000821853">
    <property type="component" value="Chromosome 5"/>
</dbReference>
<evidence type="ECO:0000313" key="9">
    <source>
        <dbReference type="Proteomes" id="UP000821853"/>
    </source>
</evidence>
<evidence type="ECO:0000259" key="7">
    <source>
        <dbReference type="Pfam" id="PF26037"/>
    </source>
</evidence>
<dbReference type="EMBL" id="JABSTR010000007">
    <property type="protein sequence ID" value="KAH9375667.1"/>
    <property type="molecule type" value="Genomic_DNA"/>
</dbReference>
<evidence type="ECO:0000256" key="5">
    <source>
        <dbReference type="SAM" id="Phobius"/>
    </source>
</evidence>
<gene>
    <name evidence="8" type="ORF">HPB48_007983</name>
</gene>
<dbReference type="Pfam" id="PF26037">
    <property type="entry name" value="zf-RING_DCST1_C"/>
    <property type="match status" value="1"/>
</dbReference>
<feature type="domain" description="Dendritic cell-specific transmembrane protein-like" evidence="6">
    <location>
        <begin position="21"/>
        <end position="109"/>
    </location>
</feature>
<evidence type="ECO:0000259" key="6">
    <source>
        <dbReference type="Pfam" id="PF07782"/>
    </source>
</evidence>
<evidence type="ECO:0008006" key="10">
    <source>
        <dbReference type="Google" id="ProtNLM"/>
    </source>
</evidence>
<dbReference type="AlphaFoldDB" id="A0A9J6GK33"/>
<feature type="domain" description="E3 ubiquitin-protein ligase DCST1-like C-terminal" evidence="7">
    <location>
        <begin position="138"/>
        <end position="172"/>
    </location>
</feature>
<comment type="caution">
    <text evidence="8">The sequence shown here is derived from an EMBL/GenBank/DDBJ whole genome shotgun (WGS) entry which is preliminary data.</text>
</comment>
<comment type="subcellular location">
    <subcellularLocation>
        <location evidence="1">Membrane</location>
        <topology evidence="1">Multi-pass membrane protein</topology>
    </subcellularLocation>
</comment>
<evidence type="ECO:0000256" key="3">
    <source>
        <dbReference type="ARBA" id="ARBA00022989"/>
    </source>
</evidence>
<dbReference type="VEuPathDB" id="VectorBase:HLOH_065162"/>
<dbReference type="Pfam" id="PF07782">
    <property type="entry name" value="DC_STAMP"/>
    <property type="match status" value="1"/>
</dbReference>
<feature type="transmembrane region" description="Helical" evidence="5">
    <location>
        <begin position="74"/>
        <end position="95"/>
    </location>
</feature>
<organism evidence="8 9">
    <name type="scientific">Haemaphysalis longicornis</name>
    <name type="common">Bush tick</name>
    <dbReference type="NCBI Taxonomy" id="44386"/>
    <lineage>
        <taxon>Eukaryota</taxon>
        <taxon>Metazoa</taxon>
        <taxon>Ecdysozoa</taxon>
        <taxon>Arthropoda</taxon>
        <taxon>Chelicerata</taxon>
        <taxon>Arachnida</taxon>
        <taxon>Acari</taxon>
        <taxon>Parasitiformes</taxon>
        <taxon>Ixodida</taxon>
        <taxon>Ixodoidea</taxon>
        <taxon>Ixodidae</taxon>
        <taxon>Haemaphysalinae</taxon>
        <taxon>Haemaphysalis</taxon>
    </lineage>
</organism>
<evidence type="ECO:0000256" key="1">
    <source>
        <dbReference type="ARBA" id="ARBA00004141"/>
    </source>
</evidence>
<reference evidence="8 9" key="1">
    <citation type="journal article" date="2020" name="Cell">
        <title>Large-Scale Comparative Analyses of Tick Genomes Elucidate Their Genetic Diversity and Vector Capacities.</title>
        <authorList>
            <consortium name="Tick Genome and Microbiome Consortium (TIGMIC)"/>
            <person name="Jia N."/>
            <person name="Wang J."/>
            <person name="Shi W."/>
            <person name="Du L."/>
            <person name="Sun Y."/>
            <person name="Zhan W."/>
            <person name="Jiang J.F."/>
            <person name="Wang Q."/>
            <person name="Zhang B."/>
            <person name="Ji P."/>
            <person name="Bell-Sakyi L."/>
            <person name="Cui X.M."/>
            <person name="Yuan T.T."/>
            <person name="Jiang B.G."/>
            <person name="Yang W.F."/>
            <person name="Lam T.T."/>
            <person name="Chang Q.C."/>
            <person name="Ding S.J."/>
            <person name="Wang X.J."/>
            <person name="Zhu J.G."/>
            <person name="Ruan X.D."/>
            <person name="Zhao L."/>
            <person name="Wei J.T."/>
            <person name="Ye R.Z."/>
            <person name="Que T.C."/>
            <person name="Du C.H."/>
            <person name="Zhou Y.H."/>
            <person name="Cheng J.X."/>
            <person name="Dai P.F."/>
            <person name="Guo W.B."/>
            <person name="Han X.H."/>
            <person name="Huang E.J."/>
            <person name="Li L.F."/>
            <person name="Wei W."/>
            <person name="Gao Y.C."/>
            <person name="Liu J.Z."/>
            <person name="Shao H.Z."/>
            <person name="Wang X."/>
            <person name="Wang C.C."/>
            <person name="Yang T.C."/>
            <person name="Huo Q.B."/>
            <person name="Li W."/>
            <person name="Chen H.Y."/>
            <person name="Chen S.E."/>
            <person name="Zhou L.G."/>
            <person name="Ni X.B."/>
            <person name="Tian J.H."/>
            <person name="Sheng Y."/>
            <person name="Liu T."/>
            <person name="Pan Y.S."/>
            <person name="Xia L.Y."/>
            <person name="Li J."/>
            <person name="Zhao F."/>
            <person name="Cao W.C."/>
        </authorList>
    </citation>
    <scope>NUCLEOTIDE SEQUENCE [LARGE SCALE GENOMIC DNA]</scope>
    <source>
        <strain evidence="8">HaeL-2018</strain>
    </source>
</reference>
<dbReference type="InterPro" id="IPR051856">
    <property type="entry name" value="CSR-E3_Ligase_Protein"/>
</dbReference>
<keyword evidence="3 5" id="KW-1133">Transmembrane helix</keyword>